<dbReference type="RefSeq" id="WP_014783755.1">
    <property type="nucleotide sequence ID" value="NC_018013.1"/>
</dbReference>
<reference evidence="2 3" key="1">
    <citation type="submission" date="2012-06" db="EMBL/GenBank/DDBJ databases">
        <title>The complete genome of Aequorivita sublithincola DSM 14238.</title>
        <authorList>
            <consortium name="US DOE Joint Genome Institute (JGI-PGF)"/>
            <person name="Lucas S."/>
            <person name="Copeland A."/>
            <person name="Lapidus A."/>
            <person name="Goodwin L."/>
            <person name="Pitluck S."/>
            <person name="Peters L."/>
            <person name="Munk A.C.C."/>
            <person name="Kyrpides N."/>
            <person name="Mavromatis K."/>
            <person name="Pagani I."/>
            <person name="Ivanova N."/>
            <person name="Ovchinnikova G."/>
            <person name="Zeytun A."/>
            <person name="Detter J.C."/>
            <person name="Han C."/>
            <person name="Land M."/>
            <person name="Hauser L."/>
            <person name="Markowitz V."/>
            <person name="Cheng J.-F."/>
            <person name="Hugenholtz P."/>
            <person name="Woyke T."/>
            <person name="Wu D."/>
            <person name="Tindall B."/>
            <person name="Faehnrich R."/>
            <person name="Brambilla E."/>
            <person name="Klenk H.-P."/>
            <person name="Eisen J.A."/>
        </authorList>
    </citation>
    <scope>NUCLEOTIDE SEQUENCE [LARGE SCALE GENOMIC DNA]</scope>
    <source>
        <strain evidence="3">DSM 14238 / LMG 21431 / ACAM 643 / 9-3</strain>
    </source>
</reference>
<sequence length="376" mass="44204">MKKLLLYIILFFSINSFSQEAVTIKLDSLFYGLKKVHTLNFYVEDVIDNRLYNEYIGIAQYGIYNYPVPLKFESSLKNELGDFFKRMFPFENSKIPVTIRVNDLFIKEDPKFLVEVGDLNFQFDVLKKEREGLYSLIYSYSITSKRNTFDATIGNIGHLAGILFESIDLISTKIDVSKTGRPIKLAYIEEPTILTQKPTPGFYKTYAELANNLPDVSLKFNIKDKSKNKGSKTIEITDANEMPCEYFSYFNGESFYLNSSFYNNSDYFIKTYHIDNFLLFTEDFIADDYITAYTIAKGRSGYKYVKSRRPIIFNLADGKFYPVKRENMTRLLEEKYPDLYKKFKKNEKKDIQETYEIIKFLFEKEDAKWVRERLAN</sequence>
<feature type="signal peptide" evidence="1">
    <location>
        <begin position="1"/>
        <end position="21"/>
    </location>
</feature>
<keyword evidence="1" id="KW-0732">Signal</keyword>
<name>I3YZT8_AEQSU</name>
<evidence type="ECO:0008006" key="4">
    <source>
        <dbReference type="Google" id="ProtNLM"/>
    </source>
</evidence>
<dbReference type="OrthoDB" id="1428860at2"/>
<dbReference type="AlphaFoldDB" id="I3YZT8"/>
<dbReference type="Proteomes" id="UP000006049">
    <property type="component" value="Chromosome"/>
</dbReference>
<keyword evidence="3" id="KW-1185">Reference proteome</keyword>
<proteinExistence type="predicted"/>
<accession>I3YZT8</accession>
<protein>
    <recommendedName>
        <fullName evidence="4">YARHG domain-containing protein</fullName>
    </recommendedName>
</protein>
<evidence type="ECO:0000313" key="2">
    <source>
        <dbReference type="EMBL" id="AFL82506.1"/>
    </source>
</evidence>
<organism evidence="2 3">
    <name type="scientific">Aequorivita sublithincola (strain DSM 14238 / LMG 21431 / ACAM 643 / 9-3)</name>
    <dbReference type="NCBI Taxonomy" id="746697"/>
    <lineage>
        <taxon>Bacteria</taxon>
        <taxon>Pseudomonadati</taxon>
        <taxon>Bacteroidota</taxon>
        <taxon>Flavobacteriia</taxon>
        <taxon>Flavobacteriales</taxon>
        <taxon>Flavobacteriaceae</taxon>
        <taxon>Aequorivita</taxon>
    </lineage>
</organism>
<evidence type="ECO:0000313" key="3">
    <source>
        <dbReference type="Proteomes" id="UP000006049"/>
    </source>
</evidence>
<dbReference type="STRING" id="746697.Aeqsu_3068"/>
<dbReference type="EMBL" id="CP003280">
    <property type="protein sequence ID" value="AFL82506.1"/>
    <property type="molecule type" value="Genomic_DNA"/>
</dbReference>
<feature type="chain" id="PRO_5003683907" description="YARHG domain-containing protein" evidence="1">
    <location>
        <begin position="22"/>
        <end position="376"/>
    </location>
</feature>
<evidence type="ECO:0000256" key="1">
    <source>
        <dbReference type="SAM" id="SignalP"/>
    </source>
</evidence>
<dbReference type="HOGENOM" id="CLU_734945_0_0_10"/>
<dbReference type="KEGG" id="asl:Aeqsu_3068"/>
<gene>
    <name evidence="2" type="ordered locus">Aeqsu_3068</name>
</gene>